<comment type="caution">
    <text evidence="2">The sequence shown here is derived from an EMBL/GenBank/DDBJ whole genome shotgun (WGS) entry which is preliminary data.</text>
</comment>
<organism evidence="2 3">
    <name type="scientific">Paenibacillus lacisoli</name>
    <dbReference type="NCBI Taxonomy" id="3064525"/>
    <lineage>
        <taxon>Bacteria</taxon>
        <taxon>Bacillati</taxon>
        <taxon>Bacillota</taxon>
        <taxon>Bacilli</taxon>
        <taxon>Bacillales</taxon>
        <taxon>Paenibacillaceae</taxon>
        <taxon>Paenibacillus</taxon>
    </lineage>
</organism>
<dbReference type="Gene3D" id="3.30.870.10">
    <property type="entry name" value="Endonuclease Chain A"/>
    <property type="match status" value="2"/>
</dbReference>
<evidence type="ECO:0000259" key="1">
    <source>
        <dbReference type="Pfam" id="PF13091"/>
    </source>
</evidence>
<reference evidence="2 3" key="1">
    <citation type="submission" date="2023-07" db="EMBL/GenBank/DDBJ databases">
        <title>Paenibacillus sp. JX-17 nov. isolated from soil.</title>
        <authorList>
            <person name="Wan Y."/>
            <person name="Liu B."/>
        </authorList>
    </citation>
    <scope>NUCLEOTIDE SEQUENCE [LARGE SCALE GENOMIC DNA]</scope>
    <source>
        <strain evidence="2 3">JX-17</strain>
    </source>
</reference>
<evidence type="ECO:0000313" key="2">
    <source>
        <dbReference type="EMBL" id="MDO7906492.1"/>
    </source>
</evidence>
<proteinExistence type="predicted"/>
<dbReference type="CDD" id="cd09129">
    <property type="entry name" value="PLDc_unchar2_1"/>
    <property type="match status" value="1"/>
</dbReference>
<gene>
    <name evidence="2" type="ORF">Q5741_08680</name>
</gene>
<dbReference type="SUPFAM" id="SSF56024">
    <property type="entry name" value="Phospholipase D/nuclease"/>
    <property type="match status" value="2"/>
</dbReference>
<name>A0ABT9CEV8_9BACL</name>
<dbReference type="CDD" id="cd09130">
    <property type="entry name" value="PLDc_unchar2_2"/>
    <property type="match status" value="1"/>
</dbReference>
<dbReference type="InterPro" id="IPR025202">
    <property type="entry name" value="PLD-like_dom"/>
</dbReference>
<dbReference type="EMBL" id="JAUQTB010000003">
    <property type="protein sequence ID" value="MDO7906492.1"/>
    <property type="molecule type" value="Genomic_DNA"/>
</dbReference>
<protein>
    <submittedName>
        <fullName evidence="2">Phospholipase D family protein</fullName>
    </submittedName>
</protein>
<evidence type="ECO:0000313" key="3">
    <source>
        <dbReference type="Proteomes" id="UP001240171"/>
    </source>
</evidence>
<keyword evidence="3" id="KW-1185">Reference proteome</keyword>
<dbReference type="Pfam" id="PF13091">
    <property type="entry name" value="PLDc_2"/>
    <property type="match status" value="1"/>
</dbReference>
<dbReference type="Proteomes" id="UP001240171">
    <property type="component" value="Unassembled WGS sequence"/>
</dbReference>
<dbReference type="RefSeq" id="WP_305023828.1">
    <property type="nucleotide sequence ID" value="NZ_JAUQTB010000003.1"/>
</dbReference>
<feature type="domain" description="Phospholipase D-like" evidence="1">
    <location>
        <begin position="295"/>
        <end position="438"/>
    </location>
</feature>
<sequence>MSPLRICLGLLVLWLIAVMIYQTHKPLPEGVSYESPVYRTSQVTFLQDLTYPNGAGGTAQKQQIYNRILHIVDEAESFIVIDLFLFNDYIHEGQTFPQVSAGLANRLTEKKKTHPDMDIVFITDEINTNYNSAPNPLLERMKKAGIRVVITDVDPLRDSTPAYSAVWRTFFQWFGQSGNGWIPNLMSSQGPDITMRSYLKLMNVKANHRKVVASEKSALISSGNVHDASAFHSNIAFEVHGEVIGDILKAEQAVLDFSGGGQLPAYSSEPAAATASGAYQIRYVTEGKVYDRVLEAIHGAGSGDQIDMGMFYLADRKVIEGLLEASERGAAIRVLLDPNENAFGQDKIGIPNRPVASELHSKSNGRIAVKWYNTTEEQYHTKLLYVRHHGGDSIMMGGSTNFTPRNLNNYNLENDLWVQAPSGSELDQNLEHYFDRLWNNKGAEFSLELPAYQEKTNFLKDWAYRLQTILGFTTF</sequence>
<accession>A0ABT9CEV8</accession>